<dbReference type="InterPro" id="IPR013099">
    <property type="entry name" value="K_chnl_dom"/>
</dbReference>
<dbReference type="InterPro" id="IPR003148">
    <property type="entry name" value="RCK_N"/>
</dbReference>
<dbReference type="Proteomes" id="UP000694409">
    <property type="component" value="Unassembled WGS sequence"/>
</dbReference>
<feature type="domain" description="RCK N-terminal" evidence="15">
    <location>
        <begin position="311"/>
        <end position="447"/>
    </location>
</feature>
<keyword evidence="10 14" id="KW-0472">Membrane</keyword>
<evidence type="ECO:0000256" key="1">
    <source>
        <dbReference type="ARBA" id="ARBA00004651"/>
    </source>
</evidence>
<dbReference type="GeneTree" id="ENSGT00940000156880"/>
<keyword evidence="3" id="KW-1003">Cell membrane</keyword>
<feature type="region of interest" description="Disordered" evidence="13">
    <location>
        <begin position="1154"/>
        <end position="1181"/>
    </location>
</feature>
<protein>
    <submittedName>
        <fullName evidence="16">Potassium sodium-activated channel subfamily T member 1</fullName>
    </submittedName>
</protein>
<evidence type="ECO:0000256" key="7">
    <source>
        <dbReference type="ARBA" id="ARBA00022958"/>
    </source>
</evidence>
<dbReference type="PANTHER" id="PTHR10027">
    <property type="entry name" value="CALCIUM-ACTIVATED POTASSIUM CHANNEL ALPHA CHAIN"/>
    <property type="match status" value="1"/>
</dbReference>
<dbReference type="InterPro" id="IPR047871">
    <property type="entry name" value="K_chnl_Slo-like"/>
</dbReference>
<evidence type="ECO:0000256" key="9">
    <source>
        <dbReference type="ARBA" id="ARBA00023065"/>
    </source>
</evidence>
<keyword evidence="5 14" id="KW-0812">Transmembrane</keyword>
<evidence type="ECO:0000256" key="11">
    <source>
        <dbReference type="ARBA" id="ARBA00023303"/>
    </source>
</evidence>
<evidence type="ECO:0000256" key="6">
    <source>
        <dbReference type="ARBA" id="ARBA00022826"/>
    </source>
</evidence>
<keyword evidence="6" id="KW-0631">Potassium channel</keyword>
<keyword evidence="8 14" id="KW-1133">Transmembrane helix</keyword>
<dbReference type="AlphaFoldDB" id="A0A8C9MFT7"/>
<dbReference type="PROSITE" id="PS51201">
    <property type="entry name" value="RCK_N"/>
    <property type="match status" value="2"/>
</dbReference>
<dbReference type="Gene3D" id="3.40.50.720">
    <property type="entry name" value="NAD(P)-binding Rossmann-like Domain"/>
    <property type="match status" value="2"/>
</dbReference>
<proteinExistence type="predicted"/>
<keyword evidence="9" id="KW-0406">Ion transport</keyword>
<comment type="subcellular location">
    <subcellularLocation>
        <location evidence="1">Cell membrane</location>
        <topology evidence="1">Multi-pass membrane protein</topology>
    </subcellularLocation>
</comment>
<keyword evidence="7" id="KW-0630">Potassium</keyword>
<feature type="transmembrane region" description="Helical" evidence="14">
    <location>
        <begin position="211"/>
        <end position="232"/>
    </location>
</feature>
<dbReference type="PANTHER" id="PTHR10027:SF14">
    <property type="entry name" value="POTASSIUM CHANNEL SUBFAMILY T MEMBER 1"/>
    <property type="match status" value="1"/>
</dbReference>
<evidence type="ECO:0000256" key="2">
    <source>
        <dbReference type="ARBA" id="ARBA00022448"/>
    </source>
</evidence>
<dbReference type="Pfam" id="PF03493">
    <property type="entry name" value="BK_channel_a"/>
    <property type="match status" value="1"/>
</dbReference>
<evidence type="ECO:0000256" key="8">
    <source>
        <dbReference type="ARBA" id="ARBA00022989"/>
    </source>
</evidence>
<dbReference type="SUPFAM" id="SSF81324">
    <property type="entry name" value="Voltage-gated potassium channels"/>
    <property type="match status" value="1"/>
</dbReference>
<feature type="compositionally biased region" description="Polar residues" evidence="13">
    <location>
        <begin position="1162"/>
        <end position="1173"/>
    </location>
</feature>
<keyword evidence="11" id="KW-0407">Ion channel</keyword>
<feature type="transmembrane region" description="Helical" evidence="14">
    <location>
        <begin position="244"/>
        <end position="262"/>
    </location>
</feature>
<sequence>MTELESEVLPLPPRYRFRDLLLGDQSFQSDDRAHAEDFSVDSSLSQVQVEFYVNENTFKERLKLFFIKNQRSSLRIRLFNFSLKLLTCLLYIVRVLLDNPEEGIGWSHIFWVDRKTPLWAVQVSSPRWVLSNFSLVLIPQGNIWEQIFRISFVLEMINTVPFIITIFWPPLRNLFIPVFLNCWLAKYALENMINDLHRAIQRTQSAMFNQVLILICTLLCLVFTGTCGIQHLERAGEKLSLFKSFYFCIVTFSTVGYGDVTPKIWPSQLLVVIMICVALVVLPLQFEELVYLWMERQKSGGNYSRHRAQTEKHVVLCVSSLKIDLLMDFLNEFYAHPRLQDYYVVILCPTEMDIQVRRVLQIPLWSQRVIYLQGSALKDQDLMRAKMDNGEACFILSSRNEVDRTAADHQTILRAWAVKDFAPNCPLYVQILKPENKFHVKFADHVVCEEECKYAMLALNCVCPATSTLITLLVHTSRGQEGQESPEQWQRMYGRCSGNEVYHIRMGDSKFFMEYEGKSFTYAAFHAHKKYGVCLIGIRREENKSILLNPGPRHIMAASDTCFYINITKEENSAFIFKQEEKQKKKGFAGRGSYDGPSRLPVHSIIASMGTVAMDLQNTECRPANSSKLALPAENGSGTRRPSIAPVLELADTSSLLPCDLLSDQSEDEMTQSDEEGSAVYVKGYPPNSPYIGSSPTLCHLLPEKAPFCCLRLDKGCKHNSFEDAKAYGFKNKLIIVSAETAGNGLYNFIVPLRAYYRSRKELNPIVLLLDNKPEHHFLEAICCFPMVYYMEGTIDNLDSLLQCGIIYADNLVVVDKESTMSAEEDYMADAKTIVNVQTMFRLFPSLSIITELTHPSNMRFMQFRAKDSYSLALSKLEKRERENGSNLAFMFRLPFAAGRVFSISMLDTLLYQSFVKDYMITITRLLLGLDTTPGSGYLCAMKITEDDLWIRTYGRLFQKLCSSSAEIPIGIYRTESHMFATSEPHDIRAQSQISINVEDCEDTKDVKEHWGIKTSHHRNSCSSDQSEHPLLRRKSMQWARRLSRKGNKHSSKTAEWISQQRLSLYRRSERQELSELVKNRMKHLGLPTTGYEDVANLTASDVMNRVNLGYLQDEMNDHQNTLSYVLINPPPDTRLELNDIVYLIRSDPLAHVANDGHSRKSSCSNKLGSGNPETRDETQL</sequence>
<evidence type="ECO:0000313" key="17">
    <source>
        <dbReference type="Proteomes" id="UP000694409"/>
    </source>
</evidence>
<name>A0A8C9MFT7_SERCA</name>
<evidence type="ECO:0000313" key="16">
    <source>
        <dbReference type="Ensembl" id="ENSSCAP00000002806.1"/>
    </source>
</evidence>
<feature type="domain" description="RCK N-terminal" evidence="15">
    <location>
        <begin position="732"/>
        <end position="872"/>
    </location>
</feature>
<dbReference type="InterPro" id="IPR003929">
    <property type="entry name" value="K_chnl_BK_asu"/>
</dbReference>
<dbReference type="GO" id="GO:0005228">
    <property type="term" value="F:intracellular sodium-activated potassium channel activity"/>
    <property type="evidence" value="ECO:0007669"/>
    <property type="project" value="TreeGrafter"/>
</dbReference>
<dbReference type="GO" id="GO:0015271">
    <property type="term" value="F:outward rectifier potassium channel activity"/>
    <property type="evidence" value="ECO:0007669"/>
    <property type="project" value="TreeGrafter"/>
</dbReference>
<keyword evidence="2" id="KW-0813">Transport</keyword>
<evidence type="ECO:0000256" key="13">
    <source>
        <dbReference type="SAM" id="MobiDB-lite"/>
    </source>
</evidence>
<evidence type="ECO:0000256" key="14">
    <source>
        <dbReference type="SAM" id="Phobius"/>
    </source>
</evidence>
<feature type="transmembrane region" description="Helical" evidence="14">
    <location>
        <begin position="78"/>
        <end position="97"/>
    </location>
</feature>
<evidence type="ECO:0000256" key="4">
    <source>
        <dbReference type="ARBA" id="ARBA00022538"/>
    </source>
</evidence>
<organism evidence="16 17">
    <name type="scientific">Serinus canaria</name>
    <name type="common">Island canary</name>
    <name type="synonym">Fringilla canaria</name>
    <dbReference type="NCBI Taxonomy" id="9135"/>
    <lineage>
        <taxon>Eukaryota</taxon>
        <taxon>Metazoa</taxon>
        <taxon>Chordata</taxon>
        <taxon>Craniata</taxon>
        <taxon>Vertebrata</taxon>
        <taxon>Euteleostomi</taxon>
        <taxon>Archelosauria</taxon>
        <taxon>Archosauria</taxon>
        <taxon>Dinosauria</taxon>
        <taxon>Saurischia</taxon>
        <taxon>Theropoda</taxon>
        <taxon>Coelurosauria</taxon>
        <taxon>Aves</taxon>
        <taxon>Neognathae</taxon>
        <taxon>Neoaves</taxon>
        <taxon>Telluraves</taxon>
        <taxon>Australaves</taxon>
        <taxon>Passeriformes</taxon>
        <taxon>Passeroidea</taxon>
        <taxon>Fringillidae</taxon>
        <taxon>Carduelinae</taxon>
        <taxon>Serinus</taxon>
    </lineage>
</organism>
<reference evidence="16" key="1">
    <citation type="submission" date="2025-08" db="UniProtKB">
        <authorList>
            <consortium name="Ensembl"/>
        </authorList>
    </citation>
    <scope>IDENTIFICATION</scope>
</reference>
<evidence type="ECO:0000259" key="15">
    <source>
        <dbReference type="PROSITE" id="PS51201"/>
    </source>
</evidence>
<dbReference type="Gene3D" id="1.10.287.70">
    <property type="match status" value="1"/>
</dbReference>
<evidence type="ECO:0000256" key="5">
    <source>
        <dbReference type="ARBA" id="ARBA00022692"/>
    </source>
</evidence>
<dbReference type="FunFam" id="1.10.287.70:FF:000069">
    <property type="entry name" value="Potassium sodium-activated channel subfamily T member 1"/>
    <property type="match status" value="1"/>
</dbReference>
<evidence type="ECO:0000256" key="12">
    <source>
        <dbReference type="ARBA" id="ARBA00034430"/>
    </source>
</evidence>
<evidence type="ECO:0000256" key="10">
    <source>
        <dbReference type="ARBA" id="ARBA00023136"/>
    </source>
</evidence>
<dbReference type="FunFam" id="3.40.50.720:FF:000034">
    <property type="entry name" value="Potassium channel subfamily T member 1"/>
    <property type="match status" value="1"/>
</dbReference>
<keyword evidence="17" id="KW-1185">Reference proteome</keyword>
<dbReference type="Pfam" id="PF22614">
    <property type="entry name" value="Slo-like_RCK"/>
    <property type="match status" value="2"/>
</dbReference>
<dbReference type="Pfam" id="PF07885">
    <property type="entry name" value="Ion_trans_2"/>
    <property type="match status" value="1"/>
</dbReference>
<comment type="catalytic activity">
    <reaction evidence="12">
        <text>K(+)(in) = K(+)(out)</text>
        <dbReference type="Rhea" id="RHEA:29463"/>
        <dbReference type="ChEBI" id="CHEBI:29103"/>
    </reaction>
</comment>
<dbReference type="Ensembl" id="ENSSCAT00000003313.1">
    <property type="protein sequence ID" value="ENSSCAP00000002806.1"/>
    <property type="gene ID" value="ENSSCAG00000002109.1"/>
</dbReference>
<gene>
    <name evidence="16" type="primary">KCNT1</name>
</gene>
<dbReference type="FunFam" id="3.40.50.720:FF:000011">
    <property type="entry name" value="Potassium channel subfamily T member 1"/>
    <property type="match status" value="1"/>
</dbReference>
<dbReference type="GO" id="GO:0005886">
    <property type="term" value="C:plasma membrane"/>
    <property type="evidence" value="ECO:0007669"/>
    <property type="project" value="UniProtKB-SubCell"/>
</dbReference>
<keyword evidence="4" id="KW-0633">Potassium transport</keyword>
<reference evidence="16" key="2">
    <citation type="submission" date="2025-09" db="UniProtKB">
        <authorList>
            <consortium name="Ensembl"/>
        </authorList>
    </citation>
    <scope>IDENTIFICATION</scope>
</reference>
<evidence type="ECO:0000256" key="3">
    <source>
        <dbReference type="ARBA" id="ARBA00022475"/>
    </source>
</evidence>
<accession>A0A8C9MFT7</accession>
<feature type="transmembrane region" description="Helical" evidence="14">
    <location>
        <begin position="269"/>
        <end position="294"/>
    </location>
</feature>